<evidence type="ECO:0000313" key="2">
    <source>
        <dbReference type="Proteomes" id="UP000036471"/>
    </source>
</evidence>
<reference evidence="1 2" key="1">
    <citation type="submission" date="2014-11" db="EMBL/GenBank/DDBJ databases">
        <title>Comparative genomics of Methylobacterium species.</title>
        <authorList>
            <person name="Chaudhry V."/>
            <person name="Patil P.B."/>
        </authorList>
    </citation>
    <scope>NUCLEOTIDE SEQUENCE [LARGE SCALE GENOMIC DNA]</scope>
    <source>
        <strain evidence="1 2">SE3.6</strain>
    </source>
</reference>
<comment type="caution">
    <text evidence="1">The sequence shown here is derived from an EMBL/GenBank/DDBJ whole genome shotgun (WGS) entry which is preliminary data.</text>
</comment>
<proteinExistence type="predicted"/>
<evidence type="ECO:0008006" key="3">
    <source>
        <dbReference type="Google" id="ProtNLM"/>
    </source>
</evidence>
<sequence length="168" mass="18393">MPRLISLNARTAANAAQTDQIPVMLTTIRHPELPEPILLSSDPTVRITTDPLVYGTRHLGEDYLFVLMGAVWPDDQRGSAPKTTLTFENVTSGMTEPLRSILSPPSADLTIVMAATPDVIEARYLNLKGTLGTWDAGRISLDVSRESFANEPMPSGRMSKARFPGLFR</sequence>
<evidence type="ECO:0000313" key="1">
    <source>
        <dbReference type="EMBL" id="KMO16141.1"/>
    </source>
</evidence>
<dbReference type="EMBL" id="JTHG01000247">
    <property type="protein sequence ID" value="KMO16141.1"/>
    <property type="molecule type" value="Genomic_DNA"/>
</dbReference>
<gene>
    <name evidence="1" type="ORF">QR79_23415</name>
</gene>
<name>A0ABR5H048_9HYPH</name>
<accession>A0ABR5H048</accession>
<protein>
    <recommendedName>
        <fullName evidence="3">DUF1833 domain-containing protein</fullName>
    </recommendedName>
</protein>
<keyword evidence="2" id="KW-1185">Reference proteome</keyword>
<dbReference type="Proteomes" id="UP000036471">
    <property type="component" value="Unassembled WGS sequence"/>
</dbReference>
<organism evidence="1 2">
    <name type="scientific">Methylobacterium indicum</name>
    <dbReference type="NCBI Taxonomy" id="1775910"/>
    <lineage>
        <taxon>Bacteria</taxon>
        <taxon>Pseudomonadati</taxon>
        <taxon>Pseudomonadota</taxon>
        <taxon>Alphaproteobacteria</taxon>
        <taxon>Hyphomicrobiales</taxon>
        <taxon>Methylobacteriaceae</taxon>
        <taxon>Methylobacterium</taxon>
    </lineage>
</organism>
<dbReference type="RefSeq" id="WP_048430307.1">
    <property type="nucleotide sequence ID" value="NZ_JTHF01000236.1"/>
</dbReference>